<evidence type="ECO:0000256" key="1">
    <source>
        <dbReference type="ARBA" id="ARBA00022679"/>
    </source>
</evidence>
<dbReference type="GO" id="GO:0009317">
    <property type="term" value="C:acetyl-CoA carboxylase complex"/>
    <property type="evidence" value="ECO:0007669"/>
    <property type="project" value="InterPro"/>
</dbReference>
<comment type="subcellular location">
    <subcellularLocation>
        <location evidence="4">Cytoplasm</location>
    </subcellularLocation>
</comment>
<dbReference type="GO" id="GO:0005524">
    <property type="term" value="F:ATP binding"/>
    <property type="evidence" value="ECO:0007669"/>
    <property type="project" value="UniProtKB-KW"/>
</dbReference>
<keyword evidence="7" id="KW-1185">Reference proteome</keyword>
<evidence type="ECO:0000259" key="5">
    <source>
        <dbReference type="PROSITE" id="PS50980"/>
    </source>
</evidence>
<dbReference type="PANTHER" id="PTHR42995">
    <property type="entry name" value="ACETYL-COENZYME A CARBOXYLASE CARBOXYL TRANSFERASE SUBUNIT BETA, CHLOROPLASTIC"/>
    <property type="match status" value="1"/>
</dbReference>
<dbReference type="OrthoDB" id="9772975at2"/>
<keyword evidence="3 4" id="KW-0275">Fatty acid biosynthesis</keyword>
<comment type="pathway">
    <text evidence="4">Lipid metabolism; malonyl-CoA biosynthesis; malonyl-CoA from acetyl-CoA: step 1/1.</text>
</comment>
<evidence type="ECO:0000256" key="3">
    <source>
        <dbReference type="ARBA" id="ARBA00023160"/>
    </source>
</evidence>
<reference evidence="7" key="2">
    <citation type="journal article" date="2011" name="Stand. Genomic Sci.">
        <title>Complete genome sequence of Weeksella virosa type strain (9751T).</title>
        <authorList>
            <person name="Lang E."/>
            <person name="Teshima H."/>
            <person name="Lucas S."/>
            <person name="Lapidus A."/>
            <person name="Hammon N."/>
            <person name="Deshpande S."/>
            <person name="Nolan M."/>
            <person name="Cheng J."/>
            <person name="Pitluck S."/>
            <person name="Liolios K."/>
            <person name="Pagani I."/>
            <person name="Mikhailova N."/>
            <person name="Ivanova N."/>
            <person name="Mavromatis K."/>
            <person name="Pati A."/>
            <person name="Tapia R."/>
            <person name="Han C."/>
            <person name="Goodwin L."/>
            <person name="Chen A."/>
            <person name="Palaniappan K."/>
            <person name="Land M."/>
            <person name="Hauser L."/>
            <person name="Chang Y."/>
            <person name="Jeffries C."/>
            <person name="Brambilla E."/>
            <person name="Kopitz M."/>
            <person name="Rohde M."/>
            <person name="Goker M."/>
            <person name="Tindall B."/>
            <person name="Detter J."/>
            <person name="Woyke T."/>
            <person name="Bristow J."/>
            <person name="Eisen J."/>
            <person name="Markowitz V."/>
            <person name="Hugenholtz P."/>
            <person name="Klenk H."/>
            <person name="Kyrpides N."/>
        </authorList>
    </citation>
    <scope>NUCLEOTIDE SEQUENCE [LARGE SCALE GENOMIC DNA]</scope>
    <source>
        <strain evidence="7">ATCC 43766 / DSM 16922 / JCM 21250 / NBRC 16016 / NCTC 11634 / CL345/78</strain>
    </source>
</reference>
<dbReference type="UniPathway" id="UPA00655">
    <property type="reaction ID" value="UER00711"/>
</dbReference>
<keyword evidence="4" id="KW-0443">Lipid metabolism</keyword>
<keyword evidence="4" id="KW-0067">ATP-binding</keyword>
<gene>
    <name evidence="4" type="primary">accD</name>
    <name evidence="6" type="ordered locus">Weevi_0669</name>
</gene>
<evidence type="ECO:0000313" key="6">
    <source>
        <dbReference type="EMBL" id="ADX67384.1"/>
    </source>
</evidence>
<dbReference type="RefSeq" id="WP_013597775.1">
    <property type="nucleotide sequence ID" value="NC_015144.1"/>
</dbReference>
<dbReference type="InterPro" id="IPR034733">
    <property type="entry name" value="AcCoA_carboxyl_beta"/>
</dbReference>
<reference evidence="6 7" key="1">
    <citation type="journal article" date="2011" name="Stand. Genomic Sci.">
        <title>Complete genome sequence of Weeksella virosa type strain (9751).</title>
        <authorList>
            <person name="Lang E."/>
            <person name="Teshima H."/>
            <person name="Lucas S."/>
            <person name="Lapidus A."/>
            <person name="Hammon N."/>
            <person name="Deshpande S."/>
            <person name="Nolan M."/>
            <person name="Cheng J.F."/>
            <person name="Pitluck S."/>
            <person name="Liolios K."/>
            <person name="Pagani I."/>
            <person name="Mikhailova N."/>
            <person name="Ivanova N."/>
            <person name="Mavromatis K."/>
            <person name="Pati A."/>
            <person name="Tapia R."/>
            <person name="Han C."/>
            <person name="Goodwin L."/>
            <person name="Chen A."/>
            <person name="Palaniappan K."/>
            <person name="Land M."/>
            <person name="Hauser L."/>
            <person name="Chang Y.J."/>
            <person name="Jeffries C.D."/>
            <person name="Brambilla E.M."/>
            <person name="Kopitz M."/>
            <person name="Rohde M."/>
            <person name="Goker M."/>
            <person name="Tindall B.J."/>
            <person name="Detter J.C."/>
            <person name="Woyke T."/>
            <person name="Bristow J."/>
            <person name="Eisen J.A."/>
            <person name="Markowitz V."/>
            <person name="Hugenholtz P."/>
            <person name="Klenk H.P."/>
            <person name="Kyrpides N.C."/>
        </authorList>
    </citation>
    <scope>NUCLEOTIDE SEQUENCE [LARGE SCALE GENOMIC DNA]</scope>
    <source>
        <strain evidence="7">ATCC 43766 / DSM 16922 / JCM 21250 / NBRC 16016 / NCTC 11634 / CL345/78</strain>
    </source>
</reference>
<keyword evidence="1 4" id="KW-0808">Transferase</keyword>
<dbReference type="EMBL" id="CP002455">
    <property type="protein sequence ID" value="ADX67384.1"/>
    <property type="molecule type" value="Genomic_DNA"/>
</dbReference>
<keyword evidence="4" id="KW-0963">Cytoplasm</keyword>
<protein>
    <recommendedName>
        <fullName evidence="4">Acetyl-coenzyme A carboxylase carboxyl transferase subunit beta</fullName>
        <shortName evidence="4">ACCase subunit beta</shortName>
        <shortName evidence="4">Acetyl-CoA carboxylase carboxyltransferase subunit beta</shortName>
        <ecNumber evidence="4">2.1.3.15</ecNumber>
    </recommendedName>
</protein>
<dbReference type="InterPro" id="IPR029045">
    <property type="entry name" value="ClpP/crotonase-like_dom_sf"/>
</dbReference>
<dbReference type="NCBIfam" id="TIGR00515">
    <property type="entry name" value="accD"/>
    <property type="match status" value="1"/>
</dbReference>
<dbReference type="PROSITE" id="PS50980">
    <property type="entry name" value="COA_CT_NTER"/>
    <property type="match status" value="1"/>
</dbReference>
<name>F0P037_WEEVC</name>
<evidence type="ECO:0000256" key="4">
    <source>
        <dbReference type="HAMAP-Rule" id="MF_01395"/>
    </source>
</evidence>
<proteinExistence type="inferred from homology"/>
<dbReference type="GO" id="GO:0016743">
    <property type="term" value="F:carboxyl- or carbamoyltransferase activity"/>
    <property type="evidence" value="ECO:0007669"/>
    <property type="project" value="UniProtKB-UniRule"/>
</dbReference>
<dbReference type="InterPro" id="IPR000438">
    <property type="entry name" value="Acetyl_CoA_COase_Trfase_b_su"/>
</dbReference>
<keyword evidence="4" id="KW-0547">Nucleotide-binding</keyword>
<dbReference type="GO" id="GO:0003989">
    <property type="term" value="F:acetyl-CoA carboxylase activity"/>
    <property type="evidence" value="ECO:0007669"/>
    <property type="project" value="InterPro"/>
</dbReference>
<dbReference type="GO" id="GO:2001295">
    <property type="term" value="P:malonyl-CoA biosynthetic process"/>
    <property type="evidence" value="ECO:0007669"/>
    <property type="project" value="UniProtKB-UniRule"/>
</dbReference>
<dbReference type="HOGENOM" id="CLU_015486_1_1_10"/>
<dbReference type="STRING" id="865938.Weevi_0669"/>
<dbReference type="InterPro" id="IPR011762">
    <property type="entry name" value="COA_CT_N"/>
</dbReference>
<evidence type="ECO:0000313" key="7">
    <source>
        <dbReference type="Proteomes" id="UP000008641"/>
    </source>
</evidence>
<sequence length="282" mass="31503">MPWFIRRKKNITTPTEAKKDVPKGLWYKTPSGKIIETEELKANNYVSPEDDHHVRIGSKEYFDILFDDGKFKELDANLSSEDPLNWVDTKPYKERLEELKTKTGLNDSIRTGVGKVHGRDITVCCMDFKFIGGSLGSVMGEKIARAVDYCIKHKTPLLIITQSGGARMMEAAISLMQLAKVEAKLIQLAEHNIPYITLLTNPSFGGITASFGSIGDIIMAEPGALIGFAGPRVIKETIGRDLPKGFQTSEFLLEKGFVDMIVHRTKLKDKLKEVTDMLMPIK</sequence>
<comment type="subunit">
    <text evidence="4">Acetyl-CoA carboxylase is a heterohexamer composed of biotin carboxyl carrier protein (AccB), biotin carboxylase (AccC) and two subunits each of ACCase subunit alpha (AccA) and ACCase subunit beta (AccD).</text>
</comment>
<dbReference type="SUPFAM" id="SSF52096">
    <property type="entry name" value="ClpP/crotonase"/>
    <property type="match status" value="1"/>
</dbReference>
<dbReference type="Pfam" id="PF01039">
    <property type="entry name" value="Carboxyl_trans"/>
    <property type="match status" value="1"/>
</dbReference>
<keyword evidence="4" id="KW-0444">Lipid biosynthesis</keyword>
<dbReference type="GO" id="GO:0006633">
    <property type="term" value="P:fatty acid biosynthetic process"/>
    <property type="evidence" value="ECO:0007669"/>
    <property type="project" value="UniProtKB-KW"/>
</dbReference>
<organism evidence="6 7">
    <name type="scientific">Weeksella virosa (strain ATCC 43766 / DSM 16922 / JCM 21250 / CCUG 30538 / CDC 9751 / IAM 14551 / NBRC 16016 / NCTC 11634 / CL345/78)</name>
    <dbReference type="NCBI Taxonomy" id="865938"/>
    <lineage>
        <taxon>Bacteria</taxon>
        <taxon>Pseudomonadati</taxon>
        <taxon>Bacteroidota</taxon>
        <taxon>Flavobacteriia</taxon>
        <taxon>Flavobacteriales</taxon>
        <taxon>Weeksellaceae</taxon>
        <taxon>Weeksella</taxon>
    </lineage>
</organism>
<dbReference type="eggNOG" id="COG0777">
    <property type="taxonomic scope" value="Bacteria"/>
</dbReference>
<comment type="function">
    <text evidence="4">Component of the acetyl coenzyme A carboxylase (ACC) complex. Biotin carboxylase (BC) catalyzes the carboxylation of biotin on its carrier protein (BCCP) and then the CO(2) group is transferred by the transcarboxylase to acetyl-CoA to form malonyl-CoA.</text>
</comment>
<comment type="caution">
    <text evidence="4">Lacks conserved residue(s) required for the propagation of feature annotation.</text>
</comment>
<keyword evidence="2 4" id="KW-0276">Fatty acid metabolism</keyword>
<evidence type="ECO:0000256" key="2">
    <source>
        <dbReference type="ARBA" id="ARBA00022832"/>
    </source>
</evidence>
<dbReference type="PANTHER" id="PTHR42995:SF5">
    <property type="entry name" value="ACETYL-COENZYME A CARBOXYLASE CARBOXYL TRANSFERASE SUBUNIT BETA, CHLOROPLASTIC"/>
    <property type="match status" value="1"/>
</dbReference>
<feature type="domain" description="CoA carboxyltransferase N-terminal" evidence="5">
    <location>
        <begin position="24"/>
        <end position="282"/>
    </location>
</feature>
<dbReference type="PRINTS" id="PR01070">
    <property type="entry name" value="ACCCTRFRASEB"/>
</dbReference>
<dbReference type="Proteomes" id="UP000008641">
    <property type="component" value="Chromosome"/>
</dbReference>
<dbReference type="Gene3D" id="3.90.226.10">
    <property type="entry name" value="2-enoyl-CoA Hydratase, Chain A, domain 1"/>
    <property type="match status" value="1"/>
</dbReference>
<dbReference type="AlphaFoldDB" id="F0P037"/>
<dbReference type="HAMAP" id="MF_01395">
    <property type="entry name" value="AcetylCoA_CT_beta"/>
    <property type="match status" value="1"/>
</dbReference>
<dbReference type="KEGG" id="wvi:Weevi_0669"/>
<accession>F0P037</accession>
<dbReference type="EC" id="2.1.3.15" evidence="4"/>
<comment type="similarity">
    <text evidence="4">Belongs to the AccD/PCCB family.</text>
</comment>
<comment type="catalytic activity">
    <reaction evidence="4">
        <text>N(6)-carboxybiotinyl-L-lysyl-[protein] + acetyl-CoA = N(6)-biotinyl-L-lysyl-[protein] + malonyl-CoA</text>
        <dbReference type="Rhea" id="RHEA:54728"/>
        <dbReference type="Rhea" id="RHEA-COMP:10505"/>
        <dbReference type="Rhea" id="RHEA-COMP:10506"/>
        <dbReference type="ChEBI" id="CHEBI:57288"/>
        <dbReference type="ChEBI" id="CHEBI:57384"/>
        <dbReference type="ChEBI" id="CHEBI:83144"/>
        <dbReference type="ChEBI" id="CHEBI:83145"/>
        <dbReference type="EC" id="2.1.3.15"/>
    </reaction>
</comment>
<keyword evidence="6" id="KW-0436">Ligase</keyword>